<evidence type="ECO:0008006" key="3">
    <source>
        <dbReference type="Google" id="ProtNLM"/>
    </source>
</evidence>
<name>A0A7W6DH66_9SPHN</name>
<dbReference type="EMBL" id="JACIEB010000007">
    <property type="protein sequence ID" value="MBB3983230.1"/>
    <property type="molecule type" value="Genomic_DNA"/>
</dbReference>
<comment type="caution">
    <text evidence="1">The sequence shown here is derived from an EMBL/GenBank/DDBJ whole genome shotgun (WGS) entry which is preliminary data.</text>
</comment>
<proteinExistence type="predicted"/>
<sequence>MAADTAVMSQLTHHLEEVRETAAASDALFVRLDDPASLASHMTGSFWMMGGGGIEYLLDEQCGKAIGSRITMIGSAFGLNLRVDEVVVEHEPPRRKRWRTVGAPQLLIIGGYEMGFEIEPLPSGSRLRVWIDYGLPGSFPGRLLGALFAGFYARWCVDRMVGDAARTFPLKAGEKGSA</sequence>
<reference evidence="1 2" key="1">
    <citation type="submission" date="2020-08" db="EMBL/GenBank/DDBJ databases">
        <title>Genomic Encyclopedia of Type Strains, Phase IV (KMG-IV): sequencing the most valuable type-strain genomes for metagenomic binning, comparative biology and taxonomic classification.</title>
        <authorList>
            <person name="Goeker M."/>
        </authorList>
    </citation>
    <scope>NUCLEOTIDE SEQUENCE [LARGE SCALE GENOMIC DNA]</scope>
    <source>
        <strain evidence="1 2">DSM 29348</strain>
    </source>
</reference>
<dbReference type="SUPFAM" id="SSF55961">
    <property type="entry name" value="Bet v1-like"/>
    <property type="match status" value="1"/>
</dbReference>
<evidence type="ECO:0000313" key="1">
    <source>
        <dbReference type="EMBL" id="MBB3983230.1"/>
    </source>
</evidence>
<dbReference type="InterPro" id="IPR023393">
    <property type="entry name" value="START-like_dom_sf"/>
</dbReference>
<gene>
    <name evidence="1" type="ORF">GGR44_002917</name>
</gene>
<organism evidence="1 2">
    <name type="scientific">Sphingobium fontiphilum</name>
    <dbReference type="NCBI Taxonomy" id="944425"/>
    <lineage>
        <taxon>Bacteria</taxon>
        <taxon>Pseudomonadati</taxon>
        <taxon>Pseudomonadota</taxon>
        <taxon>Alphaproteobacteria</taxon>
        <taxon>Sphingomonadales</taxon>
        <taxon>Sphingomonadaceae</taxon>
        <taxon>Sphingobium</taxon>
    </lineage>
</organism>
<dbReference type="Proteomes" id="UP000552757">
    <property type="component" value="Unassembled WGS sequence"/>
</dbReference>
<accession>A0A7W6DH66</accession>
<dbReference type="AlphaFoldDB" id="A0A7W6DH66"/>
<protein>
    <recommendedName>
        <fullName evidence="3">SRPBCC family protein</fullName>
    </recommendedName>
</protein>
<dbReference type="RefSeq" id="WP_221214393.1">
    <property type="nucleotide sequence ID" value="NZ_JACIEB010000007.1"/>
</dbReference>
<dbReference type="Gene3D" id="3.30.530.20">
    <property type="match status" value="1"/>
</dbReference>
<keyword evidence="2" id="KW-1185">Reference proteome</keyword>
<dbReference type="CDD" id="cd07812">
    <property type="entry name" value="SRPBCC"/>
    <property type="match status" value="1"/>
</dbReference>
<evidence type="ECO:0000313" key="2">
    <source>
        <dbReference type="Proteomes" id="UP000552757"/>
    </source>
</evidence>